<feature type="compositionally biased region" description="Polar residues" evidence="3">
    <location>
        <begin position="315"/>
        <end position="333"/>
    </location>
</feature>
<dbReference type="SMART" id="SM00353">
    <property type="entry name" value="HLH"/>
    <property type="match status" value="1"/>
</dbReference>
<reference evidence="5" key="1">
    <citation type="submission" date="2022-04" db="EMBL/GenBank/DDBJ databases">
        <title>A functionally conserved STORR gene fusion in Papaver species that diverged 16.8 million years ago.</title>
        <authorList>
            <person name="Catania T."/>
        </authorList>
    </citation>
    <scope>NUCLEOTIDE SEQUENCE</scope>
    <source>
        <strain evidence="5">S-188037</strain>
    </source>
</reference>
<dbReference type="PROSITE" id="PS50888">
    <property type="entry name" value="BHLH"/>
    <property type="match status" value="1"/>
</dbReference>
<evidence type="ECO:0000256" key="1">
    <source>
        <dbReference type="ARBA" id="ARBA00023015"/>
    </source>
</evidence>
<keyword evidence="2" id="KW-0804">Transcription</keyword>
<sequence>MYDHSETHYFDPHSIQVAGVQNESTFAAAAMDFQLDQKFNNAHLMQEVIVIEDEPSPVQSGSIDCKDVHHHQDLYQDMQEMQEPNTHYHQQEQFYDQQQIDQLQHLSSDGVDLSTSLPNFYLEIFGETSYNNEVINEGENGSGSIDVLYENDPISLNLNNLPPQPPLRESFEALPQNYGVSSSLFGADNNGMRQFESLVSDFKREMNTNVHGVGGSRGRSTNGLGIASHGNKQHITSTEKMKREKLGDQFKALSLLVPSPSKKPDRASVLASTIDYINELKGTVDYLKVLVDKKRNARNKKSRIENEAVAGDMPASSTNIDRDQNSFNGQVRSSWSQRKSKDAEVDVRMIDGDVTIQLIVQRPKMINLLLCVSSIFDELQLDLLHVSSGCIGDYYNFWFNTKILAGSSVFASAIAKKLFEGVEKSMQHS</sequence>
<name>A0AAD4SMV5_9MAGN</name>
<gene>
    <name evidence="5" type="ORF">MKW98_011809</name>
</gene>
<dbReference type="GO" id="GO:0046983">
    <property type="term" value="F:protein dimerization activity"/>
    <property type="evidence" value="ECO:0007669"/>
    <property type="project" value="InterPro"/>
</dbReference>
<dbReference type="EMBL" id="JAJJMB010009441">
    <property type="protein sequence ID" value="KAI3913748.1"/>
    <property type="molecule type" value="Genomic_DNA"/>
</dbReference>
<feature type="domain" description="BHLH" evidence="4">
    <location>
        <begin position="230"/>
        <end position="280"/>
    </location>
</feature>
<dbReference type="Gene3D" id="4.10.280.10">
    <property type="entry name" value="Helix-loop-helix DNA-binding domain"/>
    <property type="match status" value="1"/>
</dbReference>
<organism evidence="5 6">
    <name type="scientific">Papaver atlanticum</name>
    <dbReference type="NCBI Taxonomy" id="357466"/>
    <lineage>
        <taxon>Eukaryota</taxon>
        <taxon>Viridiplantae</taxon>
        <taxon>Streptophyta</taxon>
        <taxon>Embryophyta</taxon>
        <taxon>Tracheophyta</taxon>
        <taxon>Spermatophyta</taxon>
        <taxon>Magnoliopsida</taxon>
        <taxon>Ranunculales</taxon>
        <taxon>Papaveraceae</taxon>
        <taxon>Papaveroideae</taxon>
        <taxon>Papaver</taxon>
    </lineage>
</organism>
<dbReference type="PANTHER" id="PTHR46834:SF1">
    <property type="entry name" value="TRANSCRIPTION FACTOR BHLH10"/>
    <property type="match status" value="1"/>
</dbReference>
<dbReference type="GO" id="GO:0006355">
    <property type="term" value="P:regulation of DNA-templated transcription"/>
    <property type="evidence" value="ECO:0007669"/>
    <property type="project" value="InterPro"/>
</dbReference>
<evidence type="ECO:0000313" key="6">
    <source>
        <dbReference type="Proteomes" id="UP001202328"/>
    </source>
</evidence>
<dbReference type="AlphaFoldDB" id="A0AAD4SMV5"/>
<comment type="caution">
    <text evidence="5">The sequence shown here is derived from an EMBL/GenBank/DDBJ whole genome shotgun (WGS) entry which is preliminary data.</text>
</comment>
<feature type="region of interest" description="Disordered" evidence="3">
    <location>
        <begin position="210"/>
        <end position="239"/>
    </location>
</feature>
<dbReference type="Pfam" id="PF00010">
    <property type="entry name" value="HLH"/>
    <property type="match status" value="1"/>
</dbReference>
<keyword evidence="6" id="KW-1185">Reference proteome</keyword>
<dbReference type="InterPro" id="IPR011598">
    <property type="entry name" value="bHLH_dom"/>
</dbReference>
<dbReference type="SUPFAM" id="SSF47459">
    <property type="entry name" value="HLH, helix-loop-helix DNA-binding domain"/>
    <property type="match status" value="1"/>
</dbReference>
<evidence type="ECO:0000259" key="4">
    <source>
        <dbReference type="PROSITE" id="PS50888"/>
    </source>
</evidence>
<evidence type="ECO:0000313" key="5">
    <source>
        <dbReference type="EMBL" id="KAI3913748.1"/>
    </source>
</evidence>
<evidence type="ECO:0000256" key="2">
    <source>
        <dbReference type="ARBA" id="ARBA00023163"/>
    </source>
</evidence>
<protein>
    <recommendedName>
        <fullName evidence="4">BHLH domain-containing protein</fullName>
    </recommendedName>
</protein>
<evidence type="ECO:0000256" key="3">
    <source>
        <dbReference type="SAM" id="MobiDB-lite"/>
    </source>
</evidence>
<feature type="region of interest" description="Disordered" evidence="3">
    <location>
        <begin position="313"/>
        <end position="333"/>
    </location>
</feature>
<dbReference type="InterPro" id="IPR036638">
    <property type="entry name" value="HLH_DNA-bd_sf"/>
</dbReference>
<proteinExistence type="predicted"/>
<dbReference type="InterPro" id="IPR045895">
    <property type="entry name" value="bHLH91-like"/>
</dbReference>
<accession>A0AAD4SMV5</accession>
<dbReference type="GO" id="GO:0048658">
    <property type="term" value="P:anther wall tapetum development"/>
    <property type="evidence" value="ECO:0007669"/>
    <property type="project" value="InterPro"/>
</dbReference>
<keyword evidence="1" id="KW-0805">Transcription regulation</keyword>
<dbReference type="PANTHER" id="PTHR46834">
    <property type="entry name" value="TRANSCRIPTION FACTOR BHLH91"/>
    <property type="match status" value="1"/>
</dbReference>
<dbReference type="Proteomes" id="UP001202328">
    <property type="component" value="Unassembled WGS sequence"/>
</dbReference>